<evidence type="ECO:0000313" key="1">
    <source>
        <dbReference type="EMBL" id="TYS60647.1"/>
    </source>
</evidence>
<dbReference type="RefSeq" id="WP_148950794.1">
    <property type="nucleotide sequence ID" value="NZ_VTES01000006.1"/>
</dbReference>
<dbReference type="EMBL" id="VTES01000006">
    <property type="protein sequence ID" value="TYS60647.1"/>
    <property type="molecule type" value="Genomic_DNA"/>
</dbReference>
<dbReference type="Proteomes" id="UP000323732">
    <property type="component" value="Unassembled WGS sequence"/>
</dbReference>
<reference evidence="1 2" key="1">
    <citation type="submission" date="2019-08" db="EMBL/GenBank/DDBJ databases">
        <title>Bacillus genomes from the desert of Cuatro Cienegas, Coahuila.</title>
        <authorList>
            <person name="Olmedo-Alvarez G."/>
        </authorList>
    </citation>
    <scope>NUCLEOTIDE SEQUENCE [LARGE SCALE GENOMIC DNA]</scope>
    <source>
        <strain evidence="1 2">CH37_1T</strain>
    </source>
</reference>
<dbReference type="AlphaFoldDB" id="A0A5D4SAG3"/>
<evidence type="ECO:0000313" key="2">
    <source>
        <dbReference type="Proteomes" id="UP000323732"/>
    </source>
</evidence>
<gene>
    <name evidence="1" type="ORF">FZD47_20785</name>
</gene>
<dbReference type="GO" id="GO:0016746">
    <property type="term" value="F:acyltransferase activity"/>
    <property type="evidence" value="ECO:0007669"/>
    <property type="project" value="InterPro"/>
</dbReference>
<organism evidence="1 2">
    <name type="scientific">Bacillus infantis</name>
    <dbReference type="NCBI Taxonomy" id="324767"/>
    <lineage>
        <taxon>Bacteria</taxon>
        <taxon>Bacillati</taxon>
        <taxon>Bacillota</taxon>
        <taxon>Bacilli</taxon>
        <taxon>Bacillales</taxon>
        <taxon>Bacillaceae</taxon>
        <taxon>Bacillus</taxon>
    </lineage>
</organism>
<dbReference type="Gene3D" id="3.40.47.10">
    <property type="match status" value="1"/>
</dbReference>
<dbReference type="SUPFAM" id="SSF53901">
    <property type="entry name" value="Thiolase-like"/>
    <property type="match status" value="2"/>
</dbReference>
<protein>
    <recommendedName>
        <fullName evidence="3">3-oxoacyl-ACP synthase</fullName>
    </recommendedName>
</protein>
<dbReference type="InterPro" id="IPR016039">
    <property type="entry name" value="Thiolase-like"/>
</dbReference>
<evidence type="ECO:0008006" key="3">
    <source>
        <dbReference type="Google" id="ProtNLM"/>
    </source>
</evidence>
<proteinExistence type="predicted"/>
<sequence>MYLSIIHPYVFDSFITVKEFVSEESDPPANWKQDKWHNPVLSLYEEFNLQNKYQVEASQANELVPDSRSLTPEKTALETVQAIKSAKNDLKFDHLIYCHETVFPSFFLNPSLYLKKMANLKQTLPFSVTLCGSSAFPVALRMLKSLYTDNPLNPSLIVTSDKVSYPQKRTFFESNPKGDASVSVVISPTLGDWKVCGVSFDRIAVSKQPNSWNNTDYLQNEDQLVSGIMNKVHDLLKESGLSLGDLNLLVIQNLSKRFYEKMGDFVGNACEVYTRSHYAPNCNLLSSDSLMTFSEVCKKRSFKKDQYVLLITAGPISSYGLILLKKR</sequence>
<comment type="caution">
    <text evidence="1">The sequence shown here is derived from an EMBL/GenBank/DDBJ whole genome shotgun (WGS) entry which is preliminary data.</text>
</comment>
<name>A0A5D4SAG3_9BACI</name>
<accession>A0A5D4SAG3</accession>